<proteinExistence type="predicted"/>
<organism evidence="1 2">
    <name type="scientific">Dawidia soli</name>
    <dbReference type="NCBI Taxonomy" id="2782352"/>
    <lineage>
        <taxon>Bacteria</taxon>
        <taxon>Pseudomonadati</taxon>
        <taxon>Bacteroidota</taxon>
        <taxon>Cytophagia</taxon>
        <taxon>Cytophagales</taxon>
        <taxon>Chryseotaleaceae</taxon>
        <taxon>Dawidia</taxon>
    </lineage>
</organism>
<evidence type="ECO:0000313" key="2">
    <source>
        <dbReference type="Proteomes" id="UP001319180"/>
    </source>
</evidence>
<dbReference type="Proteomes" id="UP001319180">
    <property type="component" value="Unassembled WGS sequence"/>
</dbReference>
<reference evidence="1 2" key="1">
    <citation type="submission" date="2021-05" db="EMBL/GenBank/DDBJ databases">
        <title>A Polyphasic approach of four new species of the genus Ohtaekwangia: Ohtaekwangia histidinii sp. nov., Ohtaekwangia cretensis sp. nov., Ohtaekwangia indiensis sp. nov., Ohtaekwangia reichenbachii sp. nov. from diverse environment.</title>
        <authorList>
            <person name="Octaviana S."/>
        </authorList>
    </citation>
    <scope>NUCLEOTIDE SEQUENCE [LARGE SCALE GENOMIC DNA]</scope>
    <source>
        <strain evidence="1 2">PWU37</strain>
    </source>
</reference>
<protein>
    <submittedName>
        <fullName evidence="1">Uncharacterized protein</fullName>
    </submittedName>
</protein>
<accession>A0AAP2DA15</accession>
<gene>
    <name evidence="1" type="ORF">KK078_16640</name>
</gene>
<dbReference type="RefSeq" id="WP_254091428.1">
    <property type="nucleotide sequence ID" value="NZ_JAHESC010000023.1"/>
</dbReference>
<sequence>MNIHTLTTTLILLAGLSACYEEDDNDKVLFDHATPGKGYYPVSANTFTNLNNPTNTTWRYTGGSELALELVYWTEDQVKEINMYASVGTGTREKIYTGQYAAIAAFSRMKSADTLVLRYTVPTVAAETTVKLEMEIINENTLTLTRTRNVTAIP</sequence>
<name>A0AAP2DA15_9BACT</name>
<dbReference type="AlphaFoldDB" id="A0AAP2DA15"/>
<keyword evidence="2" id="KW-1185">Reference proteome</keyword>
<comment type="caution">
    <text evidence="1">The sequence shown here is derived from an EMBL/GenBank/DDBJ whole genome shotgun (WGS) entry which is preliminary data.</text>
</comment>
<dbReference type="EMBL" id="JAHESC010000023">
    <property type="protein sequence ID" value="MBT1688201.1"/>
    <property type="molecule type" value="Genomic_DNA"/>
</dbReference>
<evidence type="ECO:0000313" key="1">
    <source>
        <dbReference type="EMBL" id="MBT1688201.1"/>
    </source>
</evidence>